<accession>A0A5B7DRR3</accession>
<dbReference type="Proteomes" id="UP000324222">
    <property type="component" value="Unassembled WGS sequence"/>
</dbReference>
<sequence length="163" mass="17894">MGNSVIIHVLAEDLLGSAGGEDGHSSAGSDVILIMTLKSCYPYKTVRPYNSGNFQPPDPRNRFQCRWIIKTNYPVYLMLQKLGESGSGGVKWSRVAWGRRDWTGQPGWDGNEGVGEGKTTSICCTSRGRKLTLFDVTICLFFFPTSLCTAASQNTIHTPGTKR</sequence>
<evidence type="ECO:0000313" key="1">
    <source>
        <dbReference type="EMBL" id="MPC23596.1"/>
    </source>
</evidence>
<name>A0A5B7DRR3_PORTR</name>
<reference evidence="1 2" key="1">
    <citation type="submission" date="2019-05" db="EMBL/GenBank/DDBJ databases">
        <title>Another draft genome of Portunus trituberculatus and its Hox gene families provides insights of decapod evolution.</title>
        <authorList>
            <person name="Jeong J.-H."/>
            <person name="Song I."/>
            <person name="Kim S."/>
            <person name="Choi T."/>
            <person name="Kim D."/>
            <person name="Ryu S."/>
            <person name="Kim W."/>
        </authorList>
    </citation>
    <scope>NUCLEOTIDE SEQUENCE [LARGE SCALE GENOMIC DNA]</scope>
    <source>
        <tissue evidence="1">Muscle</tissue>
    </source>
</reference>
<dbReference type="AlphaFoldDB" id="A0A5B7DRR3"/>
<organism evidence="1 2">
    <name type="scientific">Portunus trituberculatus</name>
    <name type="common">Swimming crab</name>
    <name type="synonym">Neptunus trituberculatus</name>
    <dbReference type="NCBI Taxonomy" id="210409"/>
    <lineage>
        <taxon>Eukaryota</taxon>
        <taxon>Metazoa</taxon>
        <taxon>Ecdysozoa</taxon>
        <taxon>Arthropoda</taxon>
        <taxon>Crustacea</taxon>
        <taxon>Multicrustacea</taxon>
        <taxon>Malacostraca</taxon>
        <taxon>Eumalacostraca</taxon>
        <taxon>Eucarida</taxon>
        <taxon>Decapoda</taxon>
        <taxon>Pleocyemata</taxon>
        <taxon>Brachyura</taxon>
        <taxon>Eubrachyura</taxon>
        <taxon>Portunoidea</taxon>
        <taxon>Portunidae</taxon>
        <taxon>Portuninae</taxon>
        <taxon>Portunus</taxon>
    </lineage>
</organism>
<dbReference type="EMBL" id="VSRR010001228">
    <property type="protein sequence ID" value="MPC23596.1"/>
    <property type="molecule type" value="Genomic_DNA"/>
</dbReference>
<keyword evidence="2" id="KW-1185">Reference proteome</keyword>
<gene>
    <name evidence="1" type="ORF">E2C01_016653</name>
</gene>
<protein>
    <submittedName>
        <fullName evidence="1">Uncharacterized protein</fullName>
    </submittedName>
</protein>
<proteinExistence type="predicted"/>
<evidence type="ECO:0000313" key="2">
    <source>
        <dbReference type="Proteomes" id="UP000324222"/>
    </source>
</evidence>
<comment type="caution">
    <text evidence="1">The sequence shown here is derived from an EMBL/GenBank/DDBJ whole genome shotgun (WGS) entry which is preliminary data.</text>
</comment>